<dbReference type="Pfam" id="PF06133">
    <property type="entry name" value="Com_YlbF"/>
    <property type="match status" value="1"/>
</dbReference>
<dbReference type="SUPFAM" id="SSF158622">
    <property type="entry name" value="YheA/YmcA-like"/>
    <property type="match status" value="1"/>
</dbReference>
<dbReference type="InterPro" id="IPR023378">
    <property type="entry name" value="YheA/YmcA-like_dom_sf"/>
</dbReference>
<protein>
    <submittedName>
        <fullName evidence="1">ComK regulator</fullName>
    </submittedName>
</protein>
<dbReference type="EMBL" id="AMYT01000022">
    <property type="protein sequence ID" value="EKU26873.1"/>
    <property type="molecule type" value="Genomic_DNA"/>
</dbReference>
<dbReference type="eggNOG" id="COG3679">
    <property type="taxonomic scope" value="Bacteria"/>
</dbReference>
<dbReference type="AlphaFoldDB" id="K8ZJV5"/>
<reference evidence="1 2" key="1">
    <citation type="journal article" date="2013" name="Genome Announc.">
        <title>Draft Genome Sequence of Catellicoccus marimammalium, a Novel Species Commonly Found in Gull Feces.</title>
        <authorList>
            <person name="Weigand M.R."/>
            <person name="Ryu H."/>
            <person name="Bozcek L."/>
            <person name="Konstantinidis K.T."/>
            <person name="Santo Domingo J.W."/>
        </authorList>
    </citation>
    <scope>NUCLEOTIDE SEQUENCE [LARGE SCALE GENOMIC DNA]</scope>
    <source>
        <strain evidence="1 2">M35/04/3</strain>
    </source>
</reference>
<comment type="caution">
    <text evidence="1">The sequence shown here is derived from an EMBL/GenBank/DDBJ whole genome shotgun (WGS) entry which is preliminary data.</text>
</comment>
<dbReference type="InterPro" id="IPR010368">
    <property type="entry name" value="Com_YlbF"/>
</dbReference>
<dbReference type="STRING" id="1234409.C683_1148"/>
<accession>K8ZJV5</accession>
<dbReference type="PANTHER" id="PTHR38448">
    <property type="entry name" value="REGULATORY PROTEIN YLBF-RELATED"/>
    <property type="match status" value="1"/>
</dbReference>
<evidence type="ECO:0000313" key="2">
    <source>
        <dbReference type="Proteomes" id="UP000016057"/>
    </source>
</evidence>
<dbReference type="InterPro" id="IPR052767">
    <property type="entry name" value="Bact_com_dev_regulator"/>
</dbReference>
<dbReference type="PANTHER" id="PTHR38448:SF2">
    <property type="entry name" value="REGULATORY PROTEIN YLBF"/>
    <property type="match status" value="1"/>
</dbReference>
<evidence type="ECO:0000313" key="1">
    <source>
        <dbReference type="EMBL" id="EKU26873.1"/>
    </source>
</evidence>
<proteinExistence type="predicted"/>
<keyword evidence="2" id="KW-1185">Reference proteome</keyword>
<dbReference type="OrthoDB" id="2157513at2"/>
<dbReference type="Proteomes" id="UP000016057">
    <property type="component" value="Unassembled WGS sequence"/>
</dbReference>
<sequence length="152" mass="17882">MDGFVHLFLSMIYNEEYFQLEESVDQLSQALLKSEIYQNYKKAEEKLKNKEVEMSYQAVVDAQKKFFQIAEYGKYAPGYKEARRAFYAQKRAYDCLPEVAAYRRALLDWQKLYYTVIEKMVHTIDESIMIEGGGLWGERNCKGNCHGHSTHH</sequence>
<name>K8ZJV5_9ENTE</name>
<dbReference type="RefSeq" id="WP_009491949.1">
    <property type="nucleotide sequence ID" value="NZ_AMYT01000022.1"/>
</dbReference>
<organism evidence="1 2">
    <name type="scientific">Catellicoccus marimammalium M35/04/3</name>
    <dbReference type="NCBI Taxonomy" id="1234409"/>
    <lineage>
        <taxon>Bacteria</taxon>
        <taxon>Bacillati</taxon>
        <taxon>Bacillota</taxon>
        <taxon>Bacilli</taxon>
        <taxon>Lactobacillales</taxon>
        <taxon>Enterococcaceae</taxon>
        <taxon>Catellicoccus</taxon>
    </lineage>
</organism>
<dbReference type="Gene3D" id="1.20.1500.10">
    <property type="entry name" value="YheA/YmcA-like"/>
    <property type="match status" value="1"/>
</dbReference>
<gene>
    <name evidence="1" type="ORF">C683_1148</name>
</gene>